<dbReference type="GO" id="GO:0008168">
    <property type="term" value="F:methyltransferase activity"/>
    <property type="evidence" value="ECO:0007669"/>
    <property type="project" value="InterPro"/>
</dbReference>
<gene>
    <name evidence="1" type="ORF">METZ01_LOCUS315857</name>
</gene>
<name>A0A382NP86_9ZZZZ</name>
<protein>
    <submittedName>
        <fullName evidence="1">Uncharacterized protein</fullName>
    </submittedName>
</protein>
<dbReference type="AlphaFoldDB" id="A0A382NP86"/>
<organism evidence="1">
    <name type="scientific">marine metagenome</name>
    <dbReference type="NCBI Taxonomy" id="408172"/>
    <lineage>
        <taxon>unclassified sequences</taxon>
        <taxon>metagenomes</taxon>
        <taxon>ecological metagenomes</taxon>
    </lineage>
</organism>
<dbReference type="Pfam" id="PF04989">
    <property type="entry name" value="RMNT_CmcI"/>
    <property type="match status" value="1"/>
</dbReference>
<dbReference type="GO" id="GO:0008610">
    <property type="term" value="P:lipid biosynthetic process"/>
    <property type="evidence" value="ECO:0007669"/>
    <property type="project" value="InterPro"/>
</dbReference>
<dbReference type="EMBL" id="UINC01101850">
    <property type="protein sequence ID" value="SVC63003.1"/>
    <property type="molecule type" value="Genomic_DNA"/>
</dbReference>
<accession>A0A382NP86</accession>
<evidence type="ECO:0000313" key="1">
    <source>
        <dbReference type="EMBL" id="SVC63003.1"/>
    </source>
</evidence>
<sequence>VLRELEIYAPMVSVGSYCIVFDTLIEELSSEYLASTDRPWEPGNSPGSAIDAFLAGSGGERFVVDHSVTNRLMVTSARGGYLKRVV</sequence>
<dbReference type="InterPro" id="IPR007072">
    <property type="entry name" value="RNMT_CmcI"/>
</dbReference>
<reference evidence="1" key="1">
    <citation type="submission" date="2018-05" db="EMBL/GenBank/DDBJ databases">
        <authorList>
            <person name="Lanie J.A."/>
            <person name="Ng W.-L."/>
            <person name="Kazmierczak K.M."/>
            <person name="Andrzejewski T.M."/>
            <person name="Davidsen T.M."/>
            <person name="Wayne K.J."/>
            <person name="Tettelin H."/>
            <person name="Glass J.I."/>
            <person name="Rusch D."/>
            <person name="Podicherti R."/>
            <person name="Tsui H.-C.T."/>
            <person name="Winkler M.E."/>
        </authorList>
    </citation>
    <scope>NUCLEOTIDE SEQUENCE</scope>
</reference>
<proteinExistence type="predicted"/>
<feature type="non-terminal residue" evidence="1">
    <location>
        <position position="1"/>
    </location>
</feature>